<dbReference type="SMART" id="SM00612">
    <property type="entry name" value="Kelch"/>
    <property type="match status" value="2"/>
</dbReference>
<dbReference type="Pfam" id="PF00646">
    <property type="entry name" value="F-box"/>
    <property type="match status" value="1"/>
</dbReference>
<dbReference type="InterPro" id="IPR015915">
    <property type="entry name" value="Kelch-typ_b-propeller"/>
</dbReference>
<sequence length="312" mass="34280">MDLISGIPEDVARDCLIRLPYHHFPTVASVCKAWGAQIHSPEFHRQRKTANHAQKILLTVQSKIQTQITKTGLLAKSASNPVYRLSILEPKSGSWSELGLGEELGSGLPMFCQIACVGHDLVVIGGWDPESWKASNSVFVYNFLSAKWRRGTDMPAGPRTFFACASDQDRTVYVAGGHDDEKNALRSALAYDVPRDAWEMLPDMARERDECKAVWGPVEEEFLDEAACPRTCVDGGAVMYMCRGGDVVGLDGDTWRKIAKVPRELRNVACVGVLDGAPHVGFFLDLKSGAWANLVSPEEFTGHVQSGCLMEI</sequence>
<dbReference type="OMA" id="PANNYRM"/>
<dbReference type="InterPro" id="IPR006652">
    <property type="entry name" value="Kelch_1"/>
</dbReference>
<organism evidence="2 3">
    <name type="scientific">Cajanus cajan</name>
    <name type="common">Pigeon pea</name>
    <name type="synonym">Cajanus indicus</name>
    <dbReference type="NCBI Taxonomy" id="3821"/>
    <lineage>
        <taxon>Eukaryota</taxon>
        <taxon>Viridiplantae</taxon>
        <taxon>Streptophyta</taxon>
        <taxon>Embryophyta</taxon>
        <taxon>Tracheophyta</taxon>
        <taxon>Spermatophyta</taxon>
        <taxon>Magnoliopsida</taxon>
        <taxon>eudicotyledons</taxon>
        <taxon>Gunneridae</taxon>
        <taxon>Pentapetalae</taxon>
        <taxon>rosids</taxon>
        <taxon>fabids</taxon>
        <taxon>Fabales</taxon>
        <taxon>Fabaceae</taxon>
        <taxon>Papilionoideae</taxon>
        <taxon>50 kb inversion clade</taxon>
        <taxon>NPAAA clade</taxon>
        <taxon>indigoferoid/millettioid clade</taxon>
        <taxon>Phaseoleae</taxon>
        <taxon>Cajanus</taxon>
    </lineage>
</organism>
<evidence type="ECO:0000259" key="1">
    <source>
        <dbReference type="Pfam" id="PF00646"/>
    </source>
</evidence>
<reference evidence="2" key="1">
    <citation type="journal article" date="2012" name="Nat. Biotechnol.">
        <title>Draft genome sequence of pigeonpea (Cajanus cajan), an orphan legume crop of resource-poor farmers.</title>
        <authorList>
            <person name="Varshney R.K."/>
            <person name="Chen W."/>
            <person name="Li Y."/>
            <person name="Bharti A.K."/>
            <person name="Saxena R.K."/>
            <person name="Schlueter J.A."/>
            <person name="Donoghue M.T."/>
            <person name="Azam S."/>
            <person name="Fan G."/>
            <person name="Whaley A.M."/>
            <person name="Farmer A.D."/>
            <person name="Sheridan J."/>
            <person name="Iwata A."/>
            <person name="Tuteja R."/>
            <person name="Penmetsa R.V."/>
            <person name="Wu W."/>
            <person name="Upadhyaya H.D."/>
            <person name="Yang S.P."/>
            <person name="Shah T."/>
            <person name="Saxena K.B."/>
            <person name="Michael T."/>
            <person name="McCombie W.R."/>
            <person name="Yang B."/>
            <person name="Zhang G."/>
            <person name="Yang H."/>
            <person name="Wang J."/>
            <person name="Spillane C."/>
            <person name="Cook D.R."/>
            <person name="May G.D."/>
            <person name="Xu X."/>
            <person name="Jackson S.A."/>
        </authorList>
    </citation>
    <scope>NUCLEOTIDE SEQUENCE [LARGE SCALE GENOMIC DNA]</scope>
</reference>
<dbReference type="Pfam" id="PF01344">
    <property type="entry name" value="Kelch_1"/>
    <property type="match status" value="2"/>
</dbReference>
<dbReference type="SUPFAM" id="SSF117281">
    <property type="entry name" value="Kelch motif"/>
    <property type="match status" value="1"/>
</dbReference>
<dbReference type="PANTHER" id="PTHR46407:SF3">
    <property type="entry name" value="OS02G0208700 PROTEIN"/>
    <property type="match status" value="1"/>
</dbReference>
<gene>
    <name evidence="2" type="ORF">KK1_042254</name>
</gene>
<feature type="domain" description="F-box" evidence="1">
    <location>
        <begin position="4"/>
        <end position="45"/>
    </location>
</feature>
<evidence type="ECO:0000313" key="2">
    <source>
        <dbReference type="EMBL" id="KYP36614.1"/>
    </source>
</evidence>
<dbReference type="GO" id="GO:2000762">
    <property type="term" value="P:regulation of phenylpropanoid metabolic process"/>
    <property type="evidence" value="ECO:0007669"/>
    <property type="project" value="InterPro"/>
</dbReference>
<dbReference type="PANTHER" id="PTHR46407">
    <property type="entry name" value="OS02G0208700 PROTEIN"/>
    <property type="match status" value="1"/>
</dbReference>
<dbReference type="InterPro" id="IPR001810">
    <property type="entry name" value="F-box_dom"/>
</dbReference>
<dbReference type="SUPFAM" id="SSF81383">
    <property type="entry name" value="F-box domain"/>
    <property type="match status" value="1"/>
</dbReference>
<dbReference type="InterPro" id="IPR036047">
    <property type="entry name" value="F-box-like_dom_sf"/>
</dbReference>
<dbReference type="Gramene" id="C.cajan_40828.t">
    <property type="protein sequence ID" value="C.cajan_40828.t"/>
    <property type="gene ID" value="C.cajan_40828"/>
</dbReference>
<protein>
    <submittedName>
        <fullName evidence="2">F-box/kelch-repeat protein At1g80440 family</fullName>
    </submittedName>
</protein>
<dbReference type="CDD" id="cd22152">
    <property type="entry name" value="F-box_AtAFR-like"/>
    <property type="match status" value="1"/>
</dbReference>
<evidence type="ECO:0000313" key="3">
    <source>
        <dbReference type="Proteomes" id="UP000075243"/>
    </source>
</evidence>
<keyword evidence="3" id="KW-1185">Reference proteome</keyword>
<dbReference type="EMBL" id="KQ484191">
    <property type="protein sequence ID" value="KYP36614.1"/>
    <property type="molecule type" value="Genomic_DNA"/>
</dbReference>
<accession>A0A151R211</accession>
<dbReference type="AlphaFoldDB" id="A0A151R211"/>
<name>A0A151R211_CAJCA</name>
<dbReference type="Proteomes" id="UP000075243">
    <property type="component" value="Unassembled WGS sequence"/>
</dbReference>
<dbReference type="Gene3D" id="2.120.10.80">
    <property type="entry name" value="Kelch-type beta propeller"/>
    <property type="match status" value="1"/>
</dbReference>
<dbReference type="GO" id="GO:0080037">
    <property type="term" value="P:negative regulation of cytokinin-activated signaling pathway"/>
    <property type="evidence" value="ECO:0007669"/>
    <property type="project" value="InterPro"/>
</dbReference>
<proteinExistence type="predicted"/>
<dbReference type="InterPro" id="IPR044595">
    <property type="entry name" value="KMD1-4"/>
</dbReference>